<gene>
    <name evidence="6" type="ORF">OW729_17455</name>
</gene>
<evidence type="ECO:0000256" key="2">
    <source>
        <dbReference type="ARBA" id="ARBA00007639"/>
    </source>
</evidence>
<dbReference type="RefSeq" id="WP_268062833.1">
    <property type="nucleotide sequence ID" value="NZ_JAPQFJ010000027.1"/>
</dbReference>
<dbReference type="PROSITE" id="PS51257">
    <property type="entry name" value="PROKAR_LIPOPROTEIN"/>
    <property type="match status" value="1"/>
</dbReference>
<dbReference type="Pfam" id="PF13407">
    <property type="entry name" value="Peripla_BP_4"/>
    <property type="match status" value="1"/>
</dbReference>
<dbReference type="PANTHER" id="PTHR46847">
    <property type="entry name" value="D-ALLOSE-BINDING PERIPLASMIC PROTEIN-RELATED"/>
    <property type="match status" value="1"/>
</dbReference>
<proteinExistence type="inferred from homology"/>
<evidence type="ECO:0000259" key="5">
    <source>
        <dbReference type="Pfam" id="PF13407"/>
    </source>
</evidence>
<feature type="signal peptide" evidence="4">
    <location>
        <begin position="1"/>
        <end position="24"/>
    </location>
</feature>
<dbReference type="Gene3D" id="3.40.50.2300">
    <property type="match status" value="2"/>
</dbReference>
<dbReference type="Proteomes" id="UP001144612">
    <property type="component" value="Unassembled WGS sequence"/>
</dbReference>
<sequence length="330" mass="36026">MKKVMKIFVLLITIVLFGCSCGRANLENDVDKFIQKRFNDTDSTKTAKETNGKEIFAILKKDLFLQNVSKSLVKVMGNEGNKVIVRLASDTEDKIKEQIEAINEAIVCNAQAIIISPADDVALIDSLKKAQDGGIKIITMDSSVNSEVAKSKGLKLPPFLHIDNDKAFYEGVKSLGKTIEGSSEVLMILGDQNTIPGQKRKEGGLRALGEMPSLKISAIEDGKWSLKNGYEIAKKYLVSNPNIKVIICGNDQMALGAAQYVNEAKLKGITITGFDAMPDAKKAVTEGRLLYTIEQSADGYAKKAQDTINKLINGKNVQSDVIVETRIINK</sequence>
<name>A0ABT4DGR0_9CLOT</name>
<evidence type="ECO:0000313" key="6">
    <source>
        <dbReference type="EMBL" id="MCY6960396.1"/>
    </source>
</evidence>
<feature type="domain" description="Periplasmic binding protein" evidence="5">
    <location>
        <begin position="64"/>
        <end position="315"/>
    </location>
</feature>
<comment type="similarity">
    <text evidence="2">Belongs to the bacterial solute-binding protein 2 family.</text>
</comment>
<dbReference type="InterPro" id="IPR025997">
    <property type="entry name" value="SBP_2_dom"/>
</dbReference>
<protein>
    <submittedName>
        <fullName evidence="6">Substrate-binding domain-containing protein</fullName>
    </submittedName>
</protein>
<keyword evidence="3 4" id="KW-0732">Signal</keyword>
<dbReference type="PANTHER" id="PTHR46847:SF1">
    <property type="entry name" value="D-ALLOSE-BINDING PERIPLASMIC PROTEIN-RELATED"/>
    <property type="match status" value="1"/>
</dbReference>
<comment type="subcellular location">
    <subcellularLocation>
        <location evidence="1">Cell envelope</location>
    </subcellularLocation>
</comment>
<feature type="chain" id="PRO_5046782273" evidence="4">
    <location>
        <begin position="25"/>
        <end position="330"/>
    </location>
</feature>
<dbReference type="SUPFAM" id="SSF53822">
    <property type="entry name" value="Periplasmic binding protein-like I"/>
    <property type="match status" value="1"/>
</dbReference>
<accession>A0ABT4DGR0</accession>
<evidence type="ECO:0000313" key="7">
    <source>
        <dbReference type="Proteomes" id="UP001144612"/>
    </source>
</evidence>
<evidence type="ECO:0000256" key="3">
    <source>
        <dbReference type="ARBA" id="ARBA00022729"/>
    </source>
</evidence>
<dbReference type="InterPro" id="IPR028082">
    <property type="entry name" value="Peripla_BP_I"/>
</dbReference>
<comment type="caution">
    <text evidence="6">The sequence shown here is derived from an EMBL/GenBank/DDBJ whole genome shotgun (WGS) entry which is preliminary data.</text>
</comment>
<organism evidence="6 7">
    <name type="scientific">Clostridium brassicae</name>
    <dbReference type="NCBI Taxonomy" id="2999072"/>
    <lineage>
        <taxon>Bacteria</taxon>
        <taxon>Bacillati</taxon>
        <taxon>Bacillota</taxon>
        <taxon>Clostridia</taxon>
        <taxon>Eubacteriales</taxon>
        <taxon>Clostridiaceae</taxon>
        <taxon>Clostridium</taxon>
    </lineage>
</organism>
<dbReference type="EMBL" id="JAPQFJ010000027">
    <property type="protein sequence ID" value="MCY6960396.1"/>
    <property type="molecule type" value="Genomic_DNA"/>
</dbReference>
<keyword evidence="7" id="KW-1185">Reference proteome</keyword>
<reference evidence="6" key="1">
    <citation type="submission" date="2022-12" db="EMBL/GenBank/DDBJ databases">
        <title>Clostridium sp. nov., isolated from industrial wastewater.</title>
        <authorList>
            <person name="Jiayan W."/>
        </authorList>
    </citation>
    <scope>NUCLEOTIDE SEQUENCE</scope>
    <source>
        <strain evidence="6">ZC22-4</strain>
    </source>
</reference>
<evidence type="ECO:0000256" key="1">
    <source>
        <dbReference type="ARBA" id="ARBA00004196"/>
    </source>
</evidence>
<evidence type="ECO:0000256" key="4">
    <source>
        <dbReference type="SAM" id="SignalP"/>
    </source>
</evidence>